<dbReference type="Proteomes" id="UP000245250">
    <property type="component" value="Chromosome"/>
</dbReference>
<dbReference type="AlphaFoldDB" id="A0A2S1YHD5"/>
<organism evidence="1 2">
    <name type="scientific">Flavobacterium crocinum</name>
    <dbReference type="NCBI Taxonomy" id="2183896"/>
    <lineage>
        <taxon>Bacteria</taxon>
        <taxon>Pseudomonadati</taxon>
        <taxon>Bacteroidota</taxon>
        <taxon>Flavobacteriia</taxon>
        <taxon>Flavobacteriales</taxon>
        <taxon>Flavobacteriaceae</taxon>
        <taxon>Flavobacterium</taxon>
    </lineage>
</organism>
<keyword evidence="2" id="KW-1185">Reference proteome</keyword>
<proteinExistence type="predicted"/>
<accession>A0A2S1YHD5</accession>
<evidence type="ECO:0000313" key="2">
    <source>
        <dbReference type="Proteomes" id="UP000245250"/>
    </source>
</evidence>
<dbReference type="KEGG" id="fcr:HYN56_04300"/>
<sequence length="93" mass="10763">MAKKVSRRFGKFVFLLKQSDQTELALIYEICGKKSFTQIRQILADKNFLSLIICSKKISAIRELLRLFAIARVVAEKPETKKTLNLKQKIYVT</sequence>
<name>A0A2S1YHD5_9FLAO</name>
<dbReference type="RefSeq" id="WP_109191050.1">
    <property type="nucleotide sequence ID" value="NZ_CP029255.1"/>
</dbReference>
<protein>
    <submittedName>
        <fullName evidence="1">Uncharacterized protein</fullName>
    </submittedName>
</protein>
<dbReference type="EMBL" id="CP029255">
    <property type="protein sequence ID" value="AWK03483.1"/>
    <property type="molecule type" value="Genomic_DNA"/>
</dbReference>
<reference evidence="1 2" key="1">
    <citation type="submission" date="2018-05" db="EMBL/GenBank/DDBJ databases">
        <title>Genome sequencing of Flavobacterium sp. HYN0056.</title>
        <authorList>
            <person name="Yi H."/>
            <person name="Baek C."/>
        </authorList>
    </citation>
    <scope>NUCLEOTIDE SEQUENCE [LARGE SCALE GENOMIC DNA]</scope>
    <source>
        <strain evidence="1 2">HYN0056</strain>
    </source>
</reference>
<evidence type="ECO:0000313" key="1">
    <source>
        <dbReference type="EMBL" id="AWK03483.1"/>
    </source>
</evidence>
<gene>
    <name evidence="1" type="ORF">HYN56_04300</name>
</gene>